<dbReference type="Pfam" id="PF15979">
    <property type="entry name" value="Glyco_hydro_115"/>
    <property type="match status" value="1"/>
</dbReference>
<dbReference type="InterPro" id="IPR029018">
    <property type="entry name" value="Hex-like_dom2"/>
</dbReference>
<dbReference type="SUPFAM" id="SSF55545">
    <property type="entry name" value="beta-N-acetylhexosaminidase-like domain"/>
    <property type="match status" value="1"/>
</dbReference>
<sequence length="670" mass="76505">MCMILNRNSQIVATEPPKPVQYAISALQRDKKAVFTETGMPGGDIVLAKDSDLPPECFCLQVHEDRLMLTAADALGFVYGLFEISRRFLGVQPFWFWNDQKFIQTDGVTVPQNFTYESKPARVRYRGWFVNDETLISHWKVERRSEMPFVMVFETLLRLGGNLVIPGTGKNGHRYHDLAADMGLIITHHHAEPLGAEMFVQAYPELEPKFSLYPEKFRALWQQAIDRQKNTPTVWNIGFRGQGDKPFWEDDPQYDTPEKRGALISSLIREQYDLVKHSDPHAVCCTNLYGETMELYQQGCLDLPDEVIKIWADNGFGKMVSRRQGNSNPRVKALPPQGDTGAHGLYYHASFYDLQAASHITMLPNSTEFVCEELTNALRHGVDDYWLINCSNVKPHAYLLDYIAQLWQNGTADPEGHCIAYAQAYYGKANALPVAKCLAGYADHAVSYGEHPDDHAGDQFYNHVPRMLITQFLRDRTQPSEDLNWLCDRPALSGQAAWCGEKFREAMQNYEQYLRQCEATAATLTGAARTLFQDTLLMQAQLYTFWAEGGEDVCAALEAGFVGDWKHCFYQAGRAKNAYTAANAAMRNREHGKWIDFYANECQTDVKQSAQLCGYLMSFARTMGEGPHFYEWMREFNDSEADRRVMLILNTDNHPDDDTLWRLMEQHWGQ</sequence>
<dbReference type="Gene3D" id="3.30.379.10">
    <property type="entry name" value="Chitobiase/beta-hexosaminidase domain 2-like"/>
    <property type="match status" value="1"/>
</dbReference>
<accession>A0A329UJM8</accession>
<dbReference type="PANTHER" id="PTHR37842">
    <property type="match status" value="1"/>
</dbReference>
<proteinExistence type="predicted"/>
<dbReference type="GO" id="GO:0016787">
    <property type="term" value="F:hydrolase activity"/>
    <property type="evidence" value="ECO:0007669"/>
    <property type="project" value="UniProtKB-KW"/>
</dbReference>
<dbReference type="InterPro" id="IPR031924">
    <property type="entry name" value="GH115"/>
</dbReference>
<keyword evidence="1" id="KW-0378">Hydrolase</keyword>
<evidence type="ECO:0000256" key="1">
    <source>
        <dbReference type="ARBA" id="ARBA00022801"/>
    </source>
</evidence>
<protein>
    <recommendedName>
        <fullName evidence="4">Beta-hexosaminidase bacterial type N-terminal domain-containing protein</fullName>
    </recommendedName>
</protein>
<dbReference type="EMBL" id="PRLF01000031">
    <property type="protein sequence ID" value="RAW63034.1"/>
    <property type="molecule type" value="Genomic_DNA"/>
</dbReference>
<organism evidence="2 3">
    <name type="scientific">Faecalibacterium prausnitzii</name>
    <dbReference type="NCBI Taxonomy" id="853"/>
    <lineage>
        <taxon>Bacteria</taxon>
        <taxon>Bacillati</taxon>
        <taxon>Bacillota</taxon>
        <taxon>Clostridia</taxon>
        <taxon>Eubacteriales</taxon>
        <taxon>Oscillospiraceae</taxon>
        <taxon>Faecalibacterium</taxon>
    </lineage>
</organism>
<reference evidence="2 3" key="1">
    <citation type="submission" date="2018-02" db="EMBL/GenBank/DDBJ databases">
        <title>Complete genome sequencing of Faecalibacterium prausnitzii strains isolated from the human gut.</title>
        <authorList>
            <person name="Fitzgerald B.C."/>
            <person name="Shkoporov A.N."/>
            <person name="Ross P.R."/>
            <person name="Hill C."/>
        </authorList>
    </citation>
    <scope>NUCLEOTIDE SEQUENCE [LARGE SCALE GENOMIC DNA]</scope>
    <source>
        <strain evidence="2 3">APC924/119</strain>
    </source>
</reference>
<comment type="caution">
    <text evidence="2">The sequence shown here is derived from an EMBL/GenBank/DDBJ whole genome shotgun (WGS) entry which is preliminary data.</text>
</comment>
<dbReference type="AlphaFoldDB" id="A0A329UJM8"/>
<dbReference type="Gene3D" id="3.20.20.520">
    <property type="entry name" value="Glycosyl hydrolase family 115"/>
    <property type="match status" value="1"/>
</dbReference>
<dbReference type="Proteomes" id="UP000250550">
    <property type="component" value="Unassembled WGS sequence"/>
</dbReference>
<name>A0A329UJM8_9FIRM</name>
<gene>
    <name evidence="2" type="ORF">C4N21_13810</name>
</gene>
<dbReference type="InterPro" id="IPR042301">
    <property type="entry name" value="GH115_sf"/>
</dbReference>
<evidence type="ECO:0008006" key="4">
    <source>
        <dbReference type="Google" id="ProtNLM"/>
    </source>
</evidence>
<dbReference type="GO" id="GO:0005975">
    <property type="term" value="P:carbohydrate metabolic process"/>
    <property type="evidence" value="ECO:0007669"/>
    <property type="project" value="UniProtKB-ARBA"/>
</dbReference>
<dbReference type="PANTHER" id="PTHR37842:SF2">
    <property type="entry name" value="GYLCOSYL HYDROLASE 115 C-TERMINAL DOMAIN-CONTAINING PROTEIN"/>
    <property type="match status" value="1"/>
</dbReference>
<evidence type="ECO:0000313" key="2">
    <source>
        <dbReference type="EMBL" id="RAW63034.1"/>
    </source>
</evidence>
<evidence type="ECO:0000313" key="3">
    <source>
        <dbReference type="Proteomes" id="UP000250550"/>
    </source>
</evidence>